<dbReference type="GO" id="GO:0005524">
    <property type="term" value="F:ATP binding"/>
    <property type="evidence" value="ECO:0007669"/>
    <property type="project" value="InterPro"/>
</dbReference>
<dbReference type="Pfam" id="PF01556">
    <property type="entry name" value="DnaJ_C"/>
    <property type="match status" value="1"/>
</dbReference>
<dbReference type="GO" id="GO:0005737">
    <property type="term" value="C:cytoplasm"/>
    <property type="evidence" value="ECO:0007669"/>
    <property type="project" value="UniProtKB-SubCell"/>
</dbReference>
<comment type="cofactor">
    <cofactor evidence="1">
        <name>Zn(2+)</name>
        <dbReference type="ChEBI" id="CHEBI:29105"/>
    </cofactor>
</comment>
<sequence length="383" mass="41248">MAEKRDYFDVLGVNKNASAAELKEAYKRLAKKFHPDVSKEPHAEEKFKEANEAYSVLSDAEKKANYDRFGFAGPGGAGFGGAGFGGFQGADFDFDSLFGNLGGFGFGDLFGEAFGGGRRRPRGPVQGDPIKVEVSLSFEEAAFGATKEIEVERHEACEACGGSGSKGGERTACGKCRGSGMVQHVQRTAFGLFSTTSPCHACQGKGSVARDVCLKCRGHGKVNAVRKIQVKVPPGVWTGNHLRLTSEGNAGERGGRPGDLFVVLFVEPHDVFRRDGADVYCKVPLGFAEAALGAEIEVPTLEGRARLKVPPGTQTGTVFRLKGKGVKELDSNRFGDEYVKVFVKVPEKLGKEERELLERLAELDGKNLRDDSLLGKFKRKFGG</sequence>
<dbReference type="InterPro" id="IPR036410">
    <property type="entry name" value="HSP_DnaJ_Cys-rich_dom_sf"/>
</dbReference>
<evidence type="ECO:0000256" key="12">
    <source>
        <dbReference type="PROSITE-ProRule" id="PRU00546"/>
    </source>
</evidence>
<dbReference type="SUPFAM" id="SSF46565">
    <property type="entry name" value="Chaperone J-domain"/>
    <property type="match status" value="1"/>
</dbReference>
<evidence type="ECO:0000256" key="1">
    <source>
        <dbReference type="ARBA" id="ARBA00001947"/>
    </source>
</evidence>
<dbReference type="SUPFAM" id="SSF49493">
    <property type="entry name" value="HSP40/DnaJ peptide-binding domain"/>
    <property type="match status" value="2"/>
</dbReference>
<dbReference type="EMBL" id="DUGH01000005">
    <property type="protein sequence ID" value="HIH15817.1"/>
    <property type="molecule type" value="Genomic_DNA"/>
</dbReference>
<dbReference type="GO" id="GO:0051082">
    <property type="term" value="F:unfolded protein binding"/>
    <property type="evidence" value="ECO:0007669"/>
    <property type="project" value="InterPro"/>
</dbReference>
<dbReference type="CDD" id="cd10719">
    <property type="entry name" value="DnaJ_zf"/>
    <property type="match status" value="1"/>
</dbReference>
<comment type="subunit">
    <text evidence="3">Homodimer.</text>
</comment>
<evidence type="ECO:0000256" key="10">
    <source>
        <dbReference type="ARBA" id="ARBA00023016"/>
    </source>
</evidence>
<dbReference type="PANTHER" id="PTHR43096">
    <property type="entry name" value="DNAJ HOMOLOG 1, MITOCHONDRIAL-RELATED"/>
    <property type="match status" value="1"/>
</dbReference>
<dbReference type="GO" id="GO:0009408">
    <property type="term" value="P:response to heat"/>
    <property type="evidence" value="ECO:0007669"/>
    <property type="project" value="InterPro"/>
</dbReference>
<dbReference type="PANTHER" id="PTHR43096:SF52">
    <property type="entry name" value="DNAJ HOMOLOG 1, MITOCHONDRIAL-RELATED"/>
    <property type="match status" value="1"/>
</dbReference>
<proteinExistence type="inferred from homology"/>
<reference evidence="16" key="1">
    <citation type="journal article" date="2020" name="bioRxiv">
        <title>A rank-normalized archaeal taxonomy based on genome phylogeny resolves widespread incomplete and uneven classifications.</title>
        <authorList>
            <person name="Rinke C."/>
            <person name="Chuvochina M."/>
            <person name="Mussig A.J."/>
            <person name="Chaumeil P.-A."/>
            <person name="Waite D.W."/>
            <person name="Whitman W.B."/>
            <person name="Parks D.H."/>
            <person name="Hugenholtz P."/>
        </authorList>
    </citation>
    <scope>NUCLEOTIDE SEQUENCE [LARGE SCALE GENOMIC DNA]</scope>
</reference>
<protein>
    <submittedName>
        <fullName evidence="15">Molecular chaperone DnaJ</fullName>
    </submittedName>
</protein>
<evidence type="ECO:0000256" key="2">
    <source>
        <dbReference type="ARBA" id="ARBA00004496"/>
    </source>
</evidence>
<dbReference type="CDD" id="cd06257">
    <property type="entry name" value="DnaJ"/>
    <property type="match status" value="1"/>
</dbReference>
<keyword evidence="8 12" id="KW-0863">Zinc-finger</keyword>
<keyword evidence="10" id="KW-0346">Stress response</keyword>
<feature type="domain" description="J" evidence="13">
    <location>
        <begin position="6"/>
        <end position="70"/>
    </location>
</feature>
<evidence type="ECO:0000256" key="3">
    <source>
        <dbReference type="ARBA" id="ARBA00011738"/>
    </source>
</evidence>
<evidence type="ECO:0000259" key="14">
    <source>
        <dbReference type="PROSITE" id="PS51188"/>
    </source>
</evidence>
<evidence type="ECO:0000313" key="16">
    <source>
        <dbReference type="Proteomes" id="UP000564964"/>
    </source>
</evidence>
<dbReference type="FunFam" id="2.10.230.10:FF:000002">
    <property type="entry name" value="Molecular chaperone DnaJ"/>
    <property type="match status" value="1"/>
</dbReference>
<evidence type="ECO:0000256" key="9">
    <source>
        <dbReference type="ARBA" id="ARBA00022833"/>
    </source>
</evidence>
<evidence type="ECO:0000256" key="11">
    <source>
        <dbReference type="ARBA" id="ARBA00023186"/>
    </source>
</evidence>
<dbReference type="GO" id="GO:0006260">
    <property type="term" value="P:DNA replication"/>
    <property type="evidence" value="ECO:0007669"/>
    <property type="project" value="UniProtKB-KW"/>
</dbReference>
<evidence type="ECO:0000259" key="13">
    <source>
        <dbReference type="PROSITE" id="PS50076"/>
    </source>
</evidence>
<evidence type="ECO:0000256" key="8">
    <source>
        <dbReference type="ARBA" id="ARBA00022771"/>
    </source>
</evidence>
<dbReference type="InterPro" id="IPR012724">
    <property type="entry name" value="DnaJ"/>
</dbReference>
<dbReference type="InterPro" id="IPR018253">
    <property type="entry name" value="DnaJ_domain_CS"/>
</dbReference>
<dbReference type="Pfam" id="PF00684">
    <property type="entry name" value="DnaJ_CXXCXGXG"/>
    <property type="match status" value="1"/>
</dbReference>
<keyword evidence="7" id="KW-0677">Repeat</keyword>
<evidence type="ECO:0000256" key="5">
    <source>
        <dbReference type="ARBA" id="ARBA00022705"/>
    </source>
</evidence>
<evidence type="ECO:0000256" key="7">
    <source>
        <dbReference type="ARBA" id="ARBA00022737"/>
    </source>
</evidence>
<dbReference type="GO" id="GO:0042026">
    <property type="term" value="P:protein refolding"/>
    <property type="evidence" value="ECO:0007669"/>
    <property type="project" value="TreeGrafter"/>
</dbReference>
<organism evidence="15 16">
    <name type="scientific">Candidatus Iainarchaeum sp</name>
    <dbReference type="NCBI Taxonomy" id="3101447"/>
    <lineage>
        <taxon>Archaea</taxon>
        <taxon>Candidatus Iainarchaeota</taxon>
        <taxon>Candidatus Iainarchaeia</taxon>
        <taxon>Candidatus Iainarchaeales</taxon>
        <taxon>Candidatus Iainarchaeaceae</taxon>
        <taxon>Candidatus Iainarchaeum</taxon>
    </lineage>
</organism>
<keyword evidence="4" id="KW-0963">Cytoplasm</keyword>
<dbReference type="AlphaFoldDB" id="A0A7J4JIQ8"/>
<dbReference type="NCBIfam" id="NF008035">
    <property type="entry name" value="PRK10767.1"/>
    <property type="match status" value="1"/>
</dbReference>
<evidence type="ECO:0000256" key="6">
    <source>
        <dbReference type="ARBA" id="ARBA00022723"/>
    </source>
</evidence>
<dbReference type="Pfam" id="PF00226">
    <property type="entry name" value="DnaJ"/>
    <property type="match status" value="1"/>
</dbReference>
<gene>
    <name evidence="15" type="primary">dnaJ</name>
    <name evidence="15" type="ORF">HA252_00215</name>
</gene>
<dbReference type="PRINTS" id="PR00625">
    <property type="entry name" value="JDOMAIN"/>
</dbReference>
<dbReference type="Proteomes" id="UP000564964">
    <property type="component" value="Unassembled WGS sequence"/>
</dbReference>
<dbReference type="InterPro" id="IPR002939">
    <property type="entry name" value="DnaJ_C"/>
</dbReference>
<keyword evidence="6 12" id="KW-0479">Metal-binding</keyword>
<dbReference type="Gene3D" id="2.60.260.20">
    <property type="entry name" value="Urease metallochaperone UreE, N-terminal domain"/>
    <property type="match status" value="2"/>
</dbReference>
<dbReference type="Gene3D" id="1.10.287.110">
    <property type="entry name" value="DnaJ domain"/>
    <property type="match status" value="1"/>
</dbReference>
<comment type="subcellular location">
    <subcellularLocation>
        <location evidence="2">Cytoplasm</location>
    </subcellularLocation>
</comment>
<feature type="zinc finger region" description="CR-type" evidence="12">
    <location>
        <begin position="144"/>
        <end position="225"/>
    </location>
</feature>
<dbReference type="InterPro" id="IPR001305">
    <property type="entry name" value="HSP_DnaJ_Cys-rich_dom"/>
</dbReference>
<evidence type="ECO:0000256" key="4">
    <source>
        <dbReference type="ARBA" id="ARBA00022490"/>
    </source>
</evidence>
<feature type="domain" description="CR-type" evidence="14">
    <location>
        <begin position="144"/>
        <end position="225"/>
    </location>
</feature>
<evidence type="ECO:0000313" key="15">
    <source>
        <dbReference type="EMBL" id="HIH15817.1"/>
    </source>
</evidence>
<dbReference type="GO" id="GO:0008270">
    <property type="term" value="F:zinc ion binding"/>
    <property type="evidence" value="ECO:0007669"/>
    <property type="project" value="UniProtKB-KW"/>
</dbReference>
<dbReference type="NCBIfam" id="TIGR02349">
    <property type="entry name" value="DnaJ_bact"/>
    <property type="match status" value="1"/>
</dbReference>
<dbReference type="PROSITE" id="PS51188">
    <property type="entry name" value="ZF_CR"/>
    <property type="match status" value="1"/>
</dbReference>
<dbReference type="SMART" id="SM00271">
    <property type="entry name" value="DnaJ"/>
    <property type="match status" value="1"/>
</dbReference>
<dbReference type="Gene3D" id="2.10.230.10">
    <property type="entry name" value="Heat shock protein DnaJ, cysteine-rich domain"/>
    <property type="match status" value="1"/>
</dbReference>
<keyword evidence="11" id="KW-0143">Chaperone</keyword>
<dbReference type="PROSITE" id="PS00636">
    <property type="entry name" value="DNAJ_1"/>
    <property type="match status" value="1"/>
</dbReference>
<keyword evidence="9 12" id="KW-0862">Zinc</keyword>
<dbReference type="SUPFAM" id="SSF57938">
    <property type="entry name" value="DnaJ/Hsp40 cysteine-rich domain"/>
    <property type="match status" value="1"/>
</dbReference>
<dbReference type="HAMAP" id="MF_01152">
    <property type="entry name" value="DnaJ"/>
    <property type="match status" value="1"/>
</dbReference>
<dbReference type="InterPro" id="IPR036869">
    <property type="entry name" value="J_dom_sf"/>
</dbReference>
<dbReference type="GO" id="GO:0031072">
    <property type="term" value="F:heat shock protein binding"/>
    <property type="evidence" value="ECO:0007669"/>
    <property type="project" value="InterPro"/>
</dbReference>
<dbReference type="CDD" id="cd10747">
    <property type="entry name" value="DnaJ_C"/>
    <property type="match status" value="1"/>
</dbReference>
<accession>A0A7J4JIQ8</accession>
<comment type="caution">
    <text evidence="15">The sequence shown here is derived from an EMBL/GenBank/DDBJ whole genome shotgun (WGS) entry which is preliminary data.</text>
</comment>
<dbReference type="InterPro" id="IPR001623">
    <property type="entry name" value="DnaJ_domain"/>
</dbReference>
<dbReference type="InterPro" id="IPR008971">
    <property type="entry name" value="HSP40/DnaJ_pept-bd"/>
</dbReference>
<dbReference type="PROSITE" id="PS50076">
    <property type="entry name" value="DNAJ_2"/>
    <property type="match status" value="1"/>
</dbReference>
<name>A0A7J4JIQ8_9ARCH</name>
<keyword evidence="5" id="KW-0235">DNA replication</keyword>
<dbReference type="FunFam" id="2.60.260.20:FF:000004">
    <property type="entry name" value="Molecular chaperone DnaJ"/>
    <property type="match status" value="1"/>
</dbReference>